<name>A0ABT3APU1_9RHOB</name>
<dbReference type="EMBL" id="JAOWLB010000020">
    <property type="protein sequence ID" value="MCV2890681.1"/>
    <property type="molecule type" value="Genomic_DNA"/>
</dbReference>
<keyword evidence="2" id="KW-1185">Reference proteome</keyword>
<proteinExistence type="predicted"/>
<protein>
    <submittedName>
        <fullName evidence="1">Uncharacterized protein</fullName>
    </submittedName>
</protein>
<reference evidence="1 2" key="1">
    <citation type="submission" date="2022-10" db="EMBL/GenBank/DDBJ databases">
        <title>Ruegeria sp. nov., isolated from ocean surface sediments.</title>
        <authorList>
            <person name="He W."/>
            <person name="Xue H.-P."/>
            <person name="Zhang D.-F."/>
        </authorList>
    </citation>
    <scope>NUCLEOTIDE SEQUENCE [LARGE SCALE GENOMIC DNA]</scope>
    <source>
        <strain evidence="1 2">XHP0148</strain>
    </source>
</reference>
<sequence length="122" mass="14118">MTAPSNEIRDLFDWKDRLVAPFDVRVALDETGIYAGDLEDLLEYFTEEVPGYEDTVPTAAIITQQWVNDELEGKWHIILVRPSRRWGKGSKARVSVRVFDSSFHAFEAIRPVIPRQMIEIIR</sequence>
<accession>A0ABT3APU1</accession>
<dbReference type="RefSeq" id="WP_263830304.1">
    <property type="nucleotide sequence ID" value="NZ_JAOWLB010000020.1"/>
</dbReference>
<evidence type="ECO:0000313" key="2">
    <source>
        <dbReference type="Proteomes" id="UP001320899"/>
    </source>
</evidence>
<evidence type="ECO:0000313" key="1">
    <source>
        <dbReference type="EMBL" id="MCV2890681.1"/>
    </source>
</evidence>
<comment type="caution">
    <text evidence="1">The sequence shown here is derived from an EMBL/GenBank/DDBJ whole genome shotgun (WGS) entry which is preliminary data.</text>
</comment>
<organism evidence="1 2">
    <name type="scientific">Ruegeria aquimaris</name>
    <dbReference type="NCBI Taxonomy" id="2984333"/>
    <lineage>
        <taxon>Bacteria</taxon>
        <taxon>Pseudomonadati</taxon>
        <taxon>Pseudomonadota</taxon>
        <taxon>Alphaproteobacteria</taxon>
        <taxon>Rhodobacterales</taxon>
        <taxon>Roseobacteraceae</taxon>
        <taxon>Ruegeria</taxon>
    </lineage>
</organism>
<dbReference type="Proteomes" id="UP001320899">
    <property type="component" value="Unassembled WGS sequence"/>
</dbReference>
<gene>
    <name evidence="1" type="ORF">OE747_20275</name>
</gene>